<dbReference type="AGR" id="WB:WBGene00019651"/>
<dbReference type="UCSC" id="K11D12.12">
    <property type="organism name" value="c. elegans"/>
</dbReference>
<dbReference type="PaxDb" id="6239-K11D12.12"/>
<dbReference type="PROSITE" id="PS00028">
    <property type="entry name" value="ZINC_FINGER_C2H2_1"/>
    <property type="match status" value="1"/>
</dbReference>
<evidence type="ECO:0000313" key="3">
    <source>
        <dbReference type="EMBL" id="CCD64406.1"/>
    </source>
</evidence>
<accession>Q8T7Z2</accession>
<dbReference type="OrthoDB" id="10072647at2759"/>
<keyword evidence="4" id="KW-1185">Reference proteome</keyword>
<dbReference type="InParanoid" id="Q8T7Z2"/>
<dbReference type="InterPro" id="IPR013087">
    <property type="entry name" value="Znf_C2H2_type"/>
</dbReference>
<dbReference type="SMART" id="SM00355">
    <property type="entry name" value="ZnF_C2H2"/>
    <property type="match status" value="2"/>
</dbReference>
<keyword evidence="1" id="KW-0479">Metal-binding</keyword>
<evidence type="ECO:0000256" key="1">
    <source>
        <dbReference type="PROSITE-ProRule" id="PRU00042"/>
    </source>
</evidence>
<evidence type="ECO:0000259" key="2">
    <source>
        <dbReference type="PROSITE" id="PS50157"/>
    </source>
</evidence>
<dbReference type="IntAct" id="Q8T7Z2">
    <property type="interactions" value="1"/>
</dbReference>
<dbReference type="OMA" id="EKYETPY"/>
<protein>
    <submittedName>
        <fullName evidence="3">C2H2-type domain-containing protein</fullName>
    </submittedName>
</protein>
<dbReference type="EMBL" id="BX284605">
    <property type="protein sequence ID" value="CCD64406.1"/>
    <property type="molecule type" value="Genomic_DNA"/>
</dbReference>
<dbReference type="GeneID" id="259619"/>
<dbReference type="CTD" id="259619"/>
<sequence length="226" mass="26635">MDLLPGFREEILRKFIGEGGKIVTTKHLERFQLLITAISRDGKLIRGVLDQKSRFNRELMNREKYETPYIVELPGDHPADTEHVRYSVSLPRTKRVIALRYEKETPSTSSETKTKRIRTAAQLLGDTEDYCCRTCFKRFSRKFNLERHEDGCLPKPILFQCPICHQKYKRAPYFAAHIRQHEAEEKRQHRDVKRLAIEHGNMDEIRRKAEESVNKLSIPYEFGTFL</sequence>
<name>Q8T7Z2_CAEEL</name>
<dbReference type="AlphaFoldDB" id="Q8T7Z2"/>
<dbReference type="eggNOG" id="KOG1721">
    <property type="taxonomic scope" value="Eukaryota"/>
</dbReference>
<dbReference type="Bgee" id="WBGene00019651">
    <property type="expression patterns" value="Expressed in embryo and 3 other cell types or tissues"/>
</dbReference>
<dbReference type="GO" id="GO:0008270">
    <property type="term" value="F:zinc ion binding"/>
    <property type="evidence" value="ECO:0007669"/>
    <property type="project" value="UniProtKB-KW"/>
</dbReference>
<reference evidence="3 4" key="1">
    <citation type="journal article" date="1998" name="Science">
        <title>Genome sequence of the nematode C. elegans: a platform for investigating biology.</title>
        <authorList>
            <consortium name="The C. elegans sequencing consortium"/>
            <person name="Sulson J.E."/>
            <person name="Waterston R."/>
        </authorList>
    </citation>
    <scope>NUCLEOTIDE SEQUENCE [LARGE SCALE GENOMIC DNA]</scope>
    <source>
        <strain evidence="3 4">Bristol N2</strain>
    </source>
</reference>
<feature type="domain" description="C2H2-type" evidence="2">
    <location>
        <begin position="159"/>
        <end position="186"/>
    </location>
</feature>
<dbReference type="WormBase" id="K11D12.12">
    <property type="protein sequence ID" value="CE30385"/>
    <property type="gene ID" value="WBGene00019651"/>
</dbReference>
<evidence type="ECO:0000313" key="4">
    <source>
        <dbReference type="Proteomes" id="UP000001940"/>
    </source>
</evidence>
<dbReference type="FunCoup" id="Q8T7Z2">
    <property type="interactions" value="797"/>
</dbReference>
<organism evidence="3 4">
    <name type="scientific">Caenorhabditis elegans</name>
    <dbReference type="NCBI Taxonomy" id="6239"/>
    <lineage>
        <taxon>Eukaryota</taxon>
        <taxon>Metazoa</taxon>
        <taxon>Ecdysozoa</taxon>
        <taxon>Nematoda</taxon>
        <taxon>Chromadorea</taxon>
        <taxon>Rhabditida</taxon>
        <taxon>Rhabditina</taxon>
        <taxon>Rhabditomorpha</taxon>
        <taxon>Rhabditoidea</taxon>
        <taxon>Rhabditidae</taxon>
        <taxon>Peloderinae</taxon>
        <taxon>Caenorhabditis</taxon>
    </lineage>
</organism>
<dbReference type="RefSeq" id="NP_741535.1">
    <property type="nucleotide sequence ID" value="NM_171455.3"/>
</dbReference>
<evidence type="ECO:0000313" key="5">
    <source>
        <dbReference type="WormBase" id="K11D12.12"/>
    </source>
</evidence>
<dbReference type="KEGG" id="cel:CELE_K11D12.12"/>
<dbReference type="PROSITE" id="PS50157">
    <property type="entry name" value="ZINC_FINGER_C2H2_2"/>
    <property type="match status" value="1"/>
</dbReference>
<dbReference type="Proteomes" id="UP000001940">
    <property type="component" value="Chromosome V"/>
</dbReference>
<dbReference type="InterPro" id="IPR036236">
    <property type="entry name" value="Znf_C2H2_sf"/>
</dbReference>
<keyword evidence="1" id="KW-0863">Zinc-finger</keyword>
<dbReference type="Gene3D" id="3.30.160.60">
    <property type="entry name" value="Classic Zinc Finger"/>
    <property type="match status" value="1"/>
</dbReference>
<gene>
    <name evidence="3" type="ORF">CELE_K11D12.12</name>
    <name evidence="3 5" type="ORF">K11D12.12</name>
</gene>
<dbReference type="SUPFAM" id="SSF57667">
    <property type="entry name" value="beta-beta-alpha zinc fingers"/>
    <property type="match status" value="1"/>
</dbReference>
<proteinExistence type="predicted"/>
<dbReference type="Pfam" id="PF00096">
    <property type="entry name" value="zf-C2H2"/>
    <property type="match status" value="1"/>
</dbReference>
<dbReference type="HOGENOM" id="CLU_1205682_0_0_1"/>
<keyword evidence="1" id="KW-0862">Zinc</keyword>